<evidence type="ECO:0000259" key="2">
    <source>
        <dbReference type="Pfam" id="PF00496"/>
    </source>
</evidence>
<comment type="caution">
    <text evidence="3">The sequence shown here is derived from an EMBL/GenBank/DDBJ whole genome shotgun (WGS) entry which is preliminary data.</text>
</comment>
<dbReference type="Gene3D" id="3.40.190.10">
    <property type="entry name" value="Periplasmic binding protein-like II"/>
    <property type="match status" value="1"/>
</dbReference>
<dbReference type="PANTHER" id="PTHR30290:SF82">
    <property type="entry name" value="ABC-TYPE DIPEPTIDE_OLIGOPEPTIDE TRANSPORT SYSTEM, PERIPLASMIC COMPONENT"/>
    <property type="match status" value="1"/>
</dbReference>
<dbReference type="Gene3D" id="3.10.105.10">
    <property type="entry name" value="Dipeptide-binding Protein, Domain 3"/>
    <property type="match status" value="1"/>
</dbReference>
<evidence type="ECO:0000313" key="4">
    <source>
        <dbReference type="Proteomes" id="UP000823823"/>
    </source>
</evidence>
<dbReference type="InterPro" id="IPR000914">
    <property type="entry name" value="SBP_5_dom"/>
</dbReference>
<protein>
    <submittedName>
        <fullName evidence="3">ABC transporter substrate-binding protein</fullName>
    </submittedName>
</protein>
<dbReference type="GO" id="GO:0015833">
    <property type="term" value="P:peptide transport"/>
    <property type="evidence" value="ECO:0007669"/>
    <property type="project" value="TreeGrafter"/>
</dbReference>
<dbReference type="GO" id="GO:0043190">
    <property type="term" value="C:ATP-binding cassette (ABC) transporter complex"/>
    <property type="evidence" value="ECO:0007669"/>
    <property type="project" value="InterPro"/>
</dbReference>
<organism evidence="3 4">
    <name type="scientific">Candidatus Brachybacterium merdavium</name>
    <dbReference type="NCBI Taxonomy" id="2838513"/>
    <lineage>
        <taxon>Bacteria</taxon>
        <taxon>Bacillati</taxon>
        <taxon>Actinomycetota</taxon>
        <taxon>Actinomycetes</taxon>
        <taxon>Micrococcales</taxon>
        <taxon>Dermabacteraceae</taxon>
        <taxon>Brachybacterium</taxon>
    </lineage>
</organism>
<dbReference type="SUPFAM" id="SSF53850">
    <property type="entry name" value="Periplasmic binding protein-like II"/>
    <property type="match status" value="1"/>
</dbReference>
<dbReference type="EMBL" id="DWZH01000103">
    <property type="protein sequence ID" value="HJB11501.1"/>
    <property type="molecule type" value="Genomic_DNA"/>
</dbReference>
<dbReference type="PROSITE" id="PS51257">
    <property type="entry name" value="PROKAR_LIPOPROTEIN"/>
    <property type="match status" value="1"/>
</dbReference>
<evidence type="ECO:0000313" key="3">
    <source>
        <dbReference type="EMBL" id="HJB11501.1"/>
    </source>
</evidence>
<reference evidence="3" key="1">
    <citation type="journal article" date="2021" name="PeerJ">
        <title>Extensive microbial diversity within the chicken gut microbiome revealed by metagenomics and culture.</title>
        <authorList>
            <person name="Gilroy R."/>
            <person name="Ravi A."/>
            <person name="Getino M."/>
            <person name="Pursley I."/>
            <person name="Horton D.L."/>
            <person name="Alikhan N.F."/>
            <person name="Baker D."/>
            <person name="Gharbi K."/>
            <person name="Hall N."/>
            <person name="Watson M."/>
            <person name="Adriaenssens E.M."/>
            <person name="Foster-Nyarko E."/>
            <person name="Jarju S."/>
            <person name="Secka A."/>
            <person name="Antonio M."/>
            <person name="Oren A."/>
            <person name="Chaudhuri R.R."/>
            <person name="La Ragione R."/>
            <person name="Hildebrand F."/>
            <person name="Pallen M.J."/>
        </authorList>
    </citation>
    <scope>NUCLEOTIDE SEQUENCE</scope>
    <source>
        <strain evidence="3">ChiHjej13B12-24818</strain>
    </source>
</reference>
<dbReference type="Gene3D" id="3.90.76.10">
    <property type="entry name" value="Dipeptide-binding Protein, Domain 1"/>
    <property type="match status" value="1"/>
</dbReference>
<feature type="chain" id="PRO_5039148628" evidence="1">
    <location>
        <begin position="24"/>
        <end position="565"/>
    </location>
</feature>
<reference evidence="3" key="2">
    <citation type="submission" date="2021-04" db="EMBL/GenBank/DDBJ databases">
        <authorList>
            <person name="Gilroy R."/>
        </authorList>
    </citation>
    <scope>NUCLEOTIDE SEQUENCE</scope>
    <source>
        <strain evidence="3">ChiHjej13B12-24818</strain>
    </source>
</reference>
<feature type="domain" description="Solute-binding protein family 5" evidence="2">
    <location>
        <begin position="89"/>
        <end position="460"/>
    </location>
</feature>
<dbReference type="Pfam" id="PF00496">
    <property type="entry name" value="SBP_bac_5"/>
    <property type="match status" value="1"/>
</dbReference>
<dbReference type="InterPro" id="IPR039424">
    <property type="entry name" value="SBP_5"/>
</dbReference>
<dbReference type="GO" id="GO:1904680">
    <property type="term" value="F:peptide transmembrane transporter activity"/>
    <property type="evidence" value="ECO:0007669"/>
    <property type="project" value="TreeGrafter"/>
</dbReference>
<dbReference type="CDD" id="cd08509">
    <property type="entry name" value="PBP2_TmCBP_oligosaccharides_like"/>
    <property type="match status" value="1"/>
</dbReference>
<keyword evidence="1" id="KW-0732">Signal</keyword>
<feature type="signal peptide" evidence="1">
    <location>
        <begin position="1"/>
        <end position="23"/>
    </location>
</feature>
<evidence type="ECO:0000256" key="1">
    <source>
        <dbReference type="SAM" id="SignalP"/>
    </source>
</evidence>
<gene>
    <name evidence="3" type="ORF">H9786_13425</name>
</gene>
<sequence>MMHLSRRDLYKLTALGAAPVALAACGEASNLDTEGGEGGDQRPIINAVATEGSLAKNFNPHSPSVVHMIQGLIYETLFYFNPLEPIDQEPVPLLGESFEWNEDGTVLTVTIRTGVVWTDETPFTSDDVAFTFNKVRDTEALNAGGTAPSAEAIDDTTVEITYAEPSYTEGPNALSRTWIIPEHLFSDVDDLATYANEEPVGTGPFAYAEFTAESYLLRTNDTYWDEGKPAIGGVRVSATSGNQSATDLWLAGEIDYVSVAIPDLEEHVEANPDLAYTNTGISQMALMASSNPDLGSEGPQTDVAVRKALYYGMDREQLSKLAFFDLGSDISPSFALPERDADFIDPSIELAPWNAQPEEATAILEDAGYELGSDGVYAKDDVRLSMTISCPTGWSDYVTALDTLAEQYKQIGIELVPQQVSVNEWNDAKAKGTYELLIDSVGQGPAPDPYYPYRTHFSTDNTVPVGENGNPYENVTRFSDPDVDAALDAAAATDDPEAKKEHYYLVQQRLWEVMPAIPVLIGSSLTQYNNSKVTGWPTEDDMYAYPMAWAAPDSAMVLKAVTPVS</sequence>
<dbReference type="GO" id="GO:0042597">
    <property type="term" value="C:periplasmic space"/>
    <property type="evidence" value="ECO:0007669"/>
    <property type="project" value="UniProtKB-ARBA"/>
</dbReference>
<dbReference type="Proteomes" id="UP000823823">
    <property type="component" value="Unassembled WGS sequence"/>
</dbReference>
<accession>A0A9D2LF91</accession>
<dbReference type="InterPro" id="IPR030678">
    <property type="entry name" value="Peptide/Ni-bd"/>
</dbReference>
<name>A0A9D2LF91_9MICO</name>
<dbReference type="PANTHER" id="PTHR30290">
    <property type="entry name" value="PERIPLASMIC BINDING COMPONENT OF ABC TRANSPORTER"/>
    <property type="match status" value="1"/>
</dbReference>
<dbReference type="PIRSF" id="PIRSF002741">
    <property type="entry name" value="MppA"/>
    <property type="match status" value="1"/>
</dbReference>
<dbReference type="AlphaFoldDB" id="A0A9D2LF91"/>
<proteinExistence type="predicted"/>